<dbReference type="GO" id="GO:0005184">
    <property type="term" value="F:neuropeptide hormone activity"/>
    <property type="evidence" value="ECO:0007669"/>
    <property type="project" value="InterPro"/>
</dbReference>
<dbReference type="GO" id="GO:0005576">
    <property type="term" value="C:extracellular region"/>
    <property type="evidence" value="ECO:0007669"/>
    <property type="project" value="InterPro"/>
</dbReference>
<dbReference type="SUPFAM" id="SSF81778">
    <property type="entry name" value="Crustacean CHH/MIH/GIH neurohormone"/>
    <property type="match status" value="1"/>
</dbReference>
<accession>A0A4D6BP75</accession>
<dbReference type="PANTHER" id="PTHR35981:SF2">
    <property type="entry name" value="ION TRANSPORT PEPTIDE, ISOFORM C"/>
    <property type="match status" value="1"/>
</dbReference>
<feature type="disulfide bond" evidence="4">
    <location>
        <begin position="64"/>
        <end position="81"/>
    </location>
</feature>
<dbReference type="GO" id="GO:0007623">
    <property type="term" value="P:circadian rhythm"/>
    <property type="evidence" value="ECO:0007669"/>
    <property type="project" value="TreeGrafter"/>
</dbReference>
<dbReference type="InterPro" id="IPR031098">
    <property type="entry name" value="Crust_neurohorm"/>
</dbReference>
<evidence type="ECO:0000256" key="3">
    <source>
        <dbReference type="ARBA" id="ARBA00023157"/>
    </source>
</evidence>
<reference evidence="6" key="1">
    <citation type="journal article" date="2018" name="Front. Endocrinol.">
        <title>Insights Into Sexual Maturation and Reproduction in the Norway Lobster (Nephrops norvegicus) via in silico Prediction and Characterization of Neuropeptides and G Protein-coupled Receptors.</title>
        <authorList>
            <person name="Nguyen T.V."/>
            <person name="Rotllant G.E."/>
            <person name="Cummins S.F."/>
            <person name="Elizur A."/>
            <person name="Ventura T."/>
        </authorList>
    </citation>
    <scope>NUCLEOTIDE SEQUENCE</scope>
</reference>
<feature type="disulfide bond" evidence="4">
    <location>
        <begin position="67"/>
        <end position="94"/>
    </location>
</feature>
<evidence type="ECO:0000256" key="5">
    <source>
        <dbReference type="SAM" id="SignalP"/>
    </source>
</evidence>
<sequence length="119" mass="14175">MLVFQGSAVGRACVWLLLLAGLVCPNHQVAGYFYKIRSGTQKEFELINCKQFNKTYYTELSRVCDDCQNIYRKYYNVGVDCKKDCFDNEWFPKCVTYLEHDHLLEEYKKMKEYLNLRDL</sequence>
<evidence type="ECO:0000256" key="4">
    <source>
        <dbReference type="PIRSR" id="PIRSR631098-51"/>
    </source>
</evidence>
<dbReference type="EMBL" id="MH727943">
    <property type="protein sequence ID" value="QBX89051.1"/>
    <property type="molecule type" value="mRNA"/>
</dbReference>
<keyword evidence="5" id="KW-0732">Signal</keyword>
<evidence type="ECO:0000313" key="6">
    <source>
        <dbReference type="EMBL" id="QBX89051.1"/>
    </source>
</evidence>
<protein>
    <submittedName>
        <fullName evidence="6">Ion transport protein</fullName>
    </submittedName>
</protein>
<comment type="similarity">
    <text evidence="1">Belongs to the arthropod CHH/MIH/GIH/VIH hormone family.</text>
</comment>
<dbReference type="InterPro" id="IPR035957">
    <property type="entry name" value="Crust_neurohorm_sf"/>
</dbReference>
<dbReference type="InterPro" id="IPR018251">
    <property type="entry name" value="Crust_neurhormone_CS"/>
</dbReference>
<keyword evidence="3 4" id="KW-1015">Disulfide bond</keyword>
<dbReference type="AlphaFoldDB" id="A0A4D6BP75"/>
<evidence type="ECO:0000256" key="2">
    <source>
        <dbReference type="ARBA" id="ARBA00022815"/>
    </source>
</evidence>
<name>A0A4D6BP75_NEPNO</name>
<organism evidence="6">
    <name type="scientific">Nephrops norvegicus</name>
    <name type="common">Norway lobster</name>
    <dbReference type="NCBI Taxonomy" id="6829"/>
    <lineage>
        <taxon>Eukaryota</taxon>
        <taxon>Metazoa</taxon>
        <taxon>Ecdysozoa</taxon>
        <taxon>Arthropoda</taxon>
        <taxon>Crustacea</taxon>
        <taxon>Multicrustacea</taxon>
        <taxon>Malacostraca</taxon>
        <taxon>Eumalacostraca</taxon>
        <taxon>Eucarida</taxon>
        <taxon>Decapoda</taxon>
        <taxon>Pleocyemata</taxon>
        <taxon>Astacidea</taxon>
        <taxon>Nephropoidea</taxon>
        <taxon>Nephropidae</taxon>
        <taxon>Nephrops</taxon>
    </lineage>
</organism>
<feature type="chain" id="PRO_5020026250" evidence="5">
    <location>
        <begin position="32"/>
        <end position="119"/>
    </location>
</feature>
<feature type="signal peptide" evidence="5">
    <location>
        <begin position="1"/>
        <end position="31"/>
    </location>
</feature>
<evidence type="ECO:0000256" key="1">
    <source>
        <dbReference type="ARBA" id="ARBA00005447"/>
    </source>
</evidence>
<feature type="disulfide bond" evidence="4">
    <location>
        <begin position="49"/>
        <end position="85"/>
    </location>
</feature>
<dbReference type="PROSITE" id="PS01250">
    <property type="entry name" value="CHH_MIH_GIH"/>
    <property type="match status" value="1"/>
</dbReference>
<keyword evidence="2" id="KW-0027">Amidation</keyword>
<dbReference type="Pfam" id="PF01147">
    <property type="entry name" value="Crust_neurohorm"/>
    <property type="match status" value="1"/>
</dbReference>
<dbReference type="Gene3D" id="1.10.2010.10">
    <property type="entry name" value="Crustacean CHH/MIH/GIH neurohormone"/>
    <property type="match status" value="1"/>
</dbReference>
<proteinExistence type="evidence at transcript level"/>
<dbReference type="PANTHER" id="PTHR35981">
    <property type="entry name" value="ION TRANSPORT PEPTIDE, ISOFORM C"/>
    <property type="match status" value="1"/>
</dbReference>